<dbReference type="STRING" id="1855912.LuPra_01556"/>
<dbReference type="OrthoDB" id="1094983at2"/>
<gene>
    <name evidence="1" type="ORF">LuPra_01556</name>
</gene>
<keyword evidence="2" id="KW-1185">Reference proteome</keyword>
<dbReference type="RefSeq" id="WP_110170210.1">
    <property type="nucleotide sequence ID" value="NZ_CP015136.1"/>
</dbReference>
<organism evidence="1 2">
    <name type="scientific">Luteitalea pratensis</name>
    <dbReference type="NCBI Taxonomy" id="1855912"/>
    <lineage>
        <taxon>Bacteria</taxon>
        <taxon>Pseudomonadati</taxon>
        <taxon>Acidobacteriota</taxon>
        <taxon>Vicinamibacteria</taxon>
        <taxon>Vicinamibacterales</taxon>
        <taxon>Vicinamibacteraceae</taxon>
        <taxon>Luteitalea</taxon>
    </lineage>
</organism>
<name>A0A143PKT3_LUTPR</name>
<dbReference type="EMBL" id="CP015136">
    <property type="protein sequence ID" value="AMY08359.1"/>
    <property type="molecule type" value="Genomic_DNA"/>
</dbReference>
<dbReference type="KEGG" id="abac:LuPra_01556"/>
<dbReference type="Proteomes" id="UP000076079">
    <property type="component" value="Chromosome"/>
</dbReference>
<evidence type="ECO:0000313" key="2">
    <source>
        <dbReference type="Proteomes" id="UP000076079"/>
    </source>
</evidence>
<dbReference type="AlphaFoldDB" id="A0A143PKT3"/>
<protein>
    <submittedName>
        <fullName evidence="1">Uncharacterized protein</fullName>
    </submittedName>
</protein>
<reference evidence="2" key="2">
    <citation type="submission" date="2016-04" db="EMBL/GenBank/DDBJ databases">
        <title>First Complete Genome Sequence of a Subdivision 6 Acidobacterium.</title>
        <authorList>
            <person name="Huang S."/>
            <person name="Vieira S."/>
            <person name="Bunk B."/>
            <person name="Riedel T."/>
            <person name="Sproeer C."/>
            <person name="Overmann J."/>
        </authorList>
    </citation>
    <scope>NUCLEOTIDE SEQUENCE [LARGE SCALE GENOMIC DNA]</scope>
    <source>
        <strain evidence="2">DSM 100886 HEG_-6_39</strain>
    </source>
</reference>
<reference evidence="1 2" key="1">
    <citation type="journal article" date="2016" name="Genome Announc.">
        <title>First Complete Genome Sequence of a Subdivision 6 Acidobacterium Strain.</title>
        <authorList>
            <person name="Huang S."/>
            <person name="Vieira S."/>
            <person name="Bunk B."/>
            <person name="Riedel T."/>
            <person name="Sproer C."/>
            <person name="Overmann J."/>
        </authorList>
    </citation>
    <scope>NUCLEOTIDE SEQUENCE [LARGE SCALE GENOMIC DNA]</scope>
    <source>
        <strain evidence="2">DSM 100886 HEG_-6_39</strain>
    </source>
</reference>
<accession>A0A143PKT3</accession>
<evidence type="ECO:0000313" key="1">
    <source>
        <dbReference type="EMBL" id="AMY08359.1"/>
    </source>
</evidence>
<proteinExistence type="predicted"/>
<sequence>MLRHALDAITVTATVAVAATVGQAPAPGTEDFNRLTPDQLKASIEKQHPAAYYVLAGKLFASGEKDEAVFWFYAGQLRYRFHLAANPDLPPSGDAALFASLSEVLGRPINKYAFGDVVQVTATIDKVLAWDGRTANGYTSKTTHAAAWKGIRDGLGQLRSHLVQSGDQIRAQHKQNGLENRQP</sequence>